<evidence type="ECO:0000259" key="2">
    <source>
        <dbReference type="Pfam" id="PF01520"/>
    </source>
</evidence>
<evidence type="ECO:0000313" key="3">
    <source>
        <dbReference type="EMBL" id="KKK86338.1"/>
    </source>
</evidence>
<dbReference type="Pfam" id="PF01520">
    <property type="entry name" value="Amidase_3"/>
    <property type="match status" value="1"/>
</dbReference>
<comment type="caution">
    <text evidence="3">The sequence shown here is derived from an EMBL/GenBank/DDBJ whole genome shotgun (WGS) entry which is preliminary data.</text>
</comment>
<name>A0A0F8YY30_9ZZZZ</name>
<evidence type="ECO:0000256" key="1">
    <source>
        <dbReference type="ARBA" id="ARBA00022801"/>
    </source>
</evidence>
<feature type="domain" description="MurNAc-LAA" evidence="2">
    <location>
        <begin position="29"/>
        <end position="183"/>
    </location>
</feature>
<dbReference type="GO" id="GO:0030288">
    <property type="term" value="C:outer membrane-bounded periplasmic space"/>
    <property type="evidence" value="ECO:0007669"/>
    <property type="project" value="TreeGrafter"/>
</dbReference>
<proteinExistence type="predicted"/>
<protein>
    <recommendedName>
        <fullName evidence="2">MurNAc-LAA domain-containing protein</fullName>
    </recommendedName>
</protein>
<dbReference type="SUPFAM" id="SSF53187">
    <property type="entry name" value="Zn-dependent exopeptidases"/>
    <property type="match status" value="1"/>
</dbReference>
<dbReference type="AlphaFoldDB" id="A0A0F8YY30"/>
<organism evidence="3">
    <name type="scientific">marine sediment metagenome</name>
    <dbReference type="NCBI Taxonomy" id="412755"/>
    <lineage>
        <taxon>unclassified sequences</taxon>
        <taxon>metagenomes</taxon>
        <taxon>ecological metagenomes</taxon>
    </lineage>
</organism>
<dbReference type="InterPro" id="IPR002508">
    <property type="entry name" value="MurNAc-LAA_cat"/>
</dbReference>
<dbReference type="InterPro" id="IPR050695">
    <property type="entry name" value="N-acetylmuramoyl_amidase_3"/>
</dbReference>
<gene>
    <name evidence="3" type="ORF">LCGC14_2764250</name>
</gene>
<dbReference type="Gene3D" id="3.40.630.40">
    <property type="entry name" value="Zn-dependent exopeptidases"/>
    <property type="match status" value="1"/>
</dbReference>
<keyword evidence="1" id="KW-0378">Hydrolase</keyword>
<dbReference type="PANTHER" id="PTHR30404:SF0">
    <property type="entry name" value="N-ACETYLMURAMOYL-L-ALANINE AMIDASE AMIC"/>
    <property type="match status" value="1"/>
</dbReference>
<accession>A0A0F8YY30</accession>
<dbReference type="GO" id="GO:0008745">
    <property type="term" value="F:N-acetylmuramoyl-L-alanine amidase activity"/>
    <property type="evidence" value="ECO:0007669"/>
    <property type="project" value="InterPro"/>
</dbReference>
<sequence>MRFTITLFLLTMISVMPYAARAGDEVRTVVIDAGHGGYDLGLRNPEMREKDVALEIARKLQRAIEDSGRFAYLDREVDHYMSIEERRSRANGRDPDLFLSLHLSGSEDINIYVAWFDKKDAELSLSEYYDVEARQRRYLHESSTYAHLLALALREAFAVNVYVKEMSLPLLESIGAPAIMVEMPSEAIDYDLEESKMVSALFNGIENYERQ</sequence>
<dbReference type="GO" id="GO:0009253">
    <property type="term" value="P:peptidoglycan catabolic process"/>
    <property type="evidence" value="ECO:0007669"/>
    <property type="project" value="InterPro"/>
</dbReference>
<reference evidence="3" key="1">
    <citation type="journal article" date="2015" name="Nature">
        <title>Complex archaea that bridge the gap between prokaryotes and eukaryotes.</title>
        <authorList>
            <person name="Spang A."/>
            <person name="Saw J.H."/>
            <person name="Jorgensen S.L."/>
            <person name="Zaremba-Niedzwiedzka K."/>
            <person name="Martijn J."/>
            <person name="Lind A.E."/>
            <person name="van Eijk R."/>
            <person name="Schleper C."/>
            <person name="Guy L."/>
            <person name="Ettema T.J."/>
        </authorList>
    </citation>
    <scope>NUCLEOTIDE SEQUENCE</scope>
</reference>
<dbReference type="CDD" id="cd02696">
    <property type="entry name" value="MurNAc-LAA"/>
    <property type="match status" value="1"/>
</dbReference>
<dbReference type="PANTHER" id="PTHR30404">
    <property type="entry name" value="N-ACETYLMURAMOYL-L-ALANINE AMIDASE"/>
    <property type="match status" value="1"/>
</dbReference>
<dbReference type="EMBL" id="LAZR01050891">
    <property type="protein sequence ID" value="KKK86338.1"/>
    <property type="molecule type" value="Genomic_DNA"/>
</dbReference>